<protein>
    <recommendedName>
        <fullName evidence="1">Polymerase nucleotidyl transferase domain-containing protein</fullName>
    </recommendedName>
</protein>
<accession>A0A497EUF1</accession>
<evidence type="ECO:0000313" key="3">
    <source>
        <dbReference type="Proteomes" id="UP000281962"/>
    </source>
</evidence>
<dbReference type="SUPFAM" id="SSF81301">
    <property type="entry name" value="Nucleotidyltransferase"/>
    <property type="match status" value="1"/>
</dbReference>
<dbReference type="InterPro" id="IPR002934">
    <property type="entry name" value="Polymerase_NTP_transf_dom"/>
</dbReference>
<dbReference type="AlphaFoldDB" id="A0A497EUF1"/>
<sequence>MMKYKIVKRGDVKEVIYDKEHWNLLLKLRRKALGIMKILKNEGLEPIIHGSIARGDVKKTSDIDIVIPYVIPSFKIEIALEKAGIYPQKRELVQATPNHAIKAHIHIDEKTTVTFPLVELRRLEREFYKFGGELSFNDLKMNRRVAGVNKQLLLIIPTGKGHVEMPIIGRESEVARIIGVSIEIVNERIRVLTRRNEIGRTGVYLKRELLPNESFEDVLKKIAEEDPAIRRRLRF</sequence>
<comment type="caution">
    <text evidence="2">The sequence shown here is derived from an EMBL/GenBank/DDBJ whole genome shotgun (WGS) entry which is preliminary data.</text>
</comment>
<dbReference type="Pfam" id="PF01909">
    <property type="entry name" value="NTP_transf_2"/>
    <property type="match status" value="1"/>
</dbReference>
<reference evidence="2 3" key="1">
    <citation type="submission" date="2018-06" db="EMBL/GenBank/DDBJ databases">
        <title>Extensive metabolic versatility and redundancy in microbially diverse, dynamic hydrothermal sediments.</title>
        <authorList>
            <person name="Dombrowski N."/>
            <person name="Teske A."/>
            <person name="Baker B.J."/>
        </authorList>
    </citation>
    <scope>NUCLEOTIDE SEQUENCE [LARGE SCALE GENOMIC DNA]</scope>
    <source>
        <strain evidence="2">B30_G17</strain>
    </source>
</reference>
<name>A0A497EUF1_9CREN</name>
<dbReference type="Proteomes" id="UP000281962">
    <property type="component" value="Unassembled WGS sequence"/>
</dbReference>
<evidence type="ECO:0000259" key="1">
    <source>
        <dbReference type="Pfam" id="PF01909"/>
    </source>
</evidence>
<evidence type="ECO:0000313" key="2">
    <source>
        <dbReference type="EMBL" id="RLE51014.1"/>
    </source>
</evidence>
<gene>
    <name evidence="2" type="ORF">DRJ21_01005</name>
</gene>
<proteinExistence type="predicted"/>
<dbReference type="InterPro" id="IPR009185">
    <property type="entry name" value="Nucleotidl_trans"/>
</dbReference>
<dbReference type="GO" id="GO:0016779">
    <property type="term" value="F:nucleotidyltransferase activity"/>
    <property type="evidence" value="ECO:0007669"/>
    <property type="project" value="InterPro"/>
</dbReference>
<dbReference type="EMBL" id="QMQY01000029">
    <property type="protein sequence ID" value="RLE51014.1"/>
    <property type="molecule type" value="Genomic_DNA"/>
</dbReference>
<feature type="domain" description="Polymerase nucleotidyl transferase" evidence="1">
    <location>
        <begin position="36"/>
        <end position="106"/>
    </location>
</feature>
<organism evidence="2 3">
    <name type="scientific">Thermoproteota archaeon</name>
    <dbReference type="NCBI Taxonomy" id="2056631"/>
    <lineage>
        <taxon>Archaea</taxon>
        <taxon>Thermoproteota</taxon>
    </lineage>
</organism>
<dbReference type="PIRSF" id="PIRSF005928">
    <property type="entry name" value="Nucleotidltrnsf"/>
    <property type="match status" value="1"/>
</dbReference>
<dbReference type="InterPro" id="IPR043519">
    <property type="entry name" value="NT_sf"/>
</dbReference>